<evidence type="ECO:0008006" key="5">
    <source>
        <dbReference type="Google" id="ProtNLM"/>
    </source>
</evidence>
<organism evidence="3 4">
    <name type="scientific">Cajanus cajan</name>
    <name type="common">Pigeon pea</name>
    <name type="synonym">Cajanus indicus</name>
    <dbReference type="NCBI Taxonomy" id="3821"/>
    <lineage>
        <taxon>Eukaryota</taxon>
        <taxon>Viridiplantae</taxon>
        <taxon>Streptophyta</taxon>
        <taxon>Embryophyta</taxon>
        <taxon>Tracheophyta</taxon>
        <taxon>Spermatophyta</taxon>
        <taxon>Magnoliopsida</taxon>
        <taxon>eudicotyledons</taxon>
        <taxon>Gunneridae</taxon>
        <taxon>Pentapetalae</taxon>
        <taxon>rosids</taxon>
        <taxon>fabids</taxon>
        <taxon>Fabales</taxon>
        <taxon>Fabaceae</taxon>
        <taxon>Papilionoideae</taxon>
        <taxon>50 kb inversion clade</taxon>
        <taxon>NPAAA clade</taxon>
        <taxon>indigoferoid/millettioid clade</taxon>
        <taxon>Phaseoleae</taxon>
        <taxon>Cajanus</taxon>
    </lineage>
</organism>
<evidence type="ECO:0000313" key="3">
    <source>
        <dbReference type="EMBL" id="KYP66773.1"/>
    </source>
</evidence>
<dbReference type="AlphaFoldDB" id="A0A151TIA9"/>
<dbReference type="EMBL" id="CM003608">
    <property type="protein sequence ID" value="KYP66773.1"/>
    <property type="molecule type" value="Genomic_DNA"/>
</dbReference>
<dbReference type="Gene3D" id="1.10.287.700">
    <property type="entry name" value="Helix hairpin bin"/>
    <property type="match status" value="1"/>
</dbReference>
<dbReference type="STRING" id="3821.A0A151TIA9"/>
<sequence>MRSTKVVLLLVLFFTVCVGTCRPWVEDAKTKAEGAKQFAGEDKFSKSFGAEDAAKRTTGTMKSAATGASEYASEKATDAKEAISGAMAHGRDKTYEAYEGAAKVIKMPTDSINDVKDKMGETVADTYEDAKQRMYTASDKASSMAHNAKDNMAESIGQGYDLASDVYDESRHKISDTVSDNANDASERIYDVKNKVKGAMHCGGHKAVDAFDEAMERMTVAGDKANDAKEKMGVRIIYGRDKVAETFDQAQHDLAEAYASAKNIMTEEAKTKYEAAKEKASDATGDIGAKMRNTPNV</sequence>
<keyword evidence="2" id="KW-0732">Signal</keyword>
<dbReference type="OMA" id="CVGTCRP"/>
<name>A0A151TIA9_CAJCA</name>
<accession>A0A151TIA9</accession>
<dbReference type="Proteomes" id="UP000075243">
    <property type="component" value="Chromosome 6"/>
</dbReference>
<keyword evidence="4" id="KW-1185">Reference proteome</keyword>
<dbReference type="PANTHER" id="PTHR47372">
    <property type="entry name" value="DAUER UP-REGULATED-RELATED"/>
    <property type="match status" value="1"/>
</dbReference>
<feature type="chain" id="PRO_5007589094" description="Seed biotin-containing protein SBP65" evidence="2">
    <location>
        <begin position="20"/>
        <end position="297"/>
    </location>
</feature>
<evidence type="ECO:0000313" key="4">
    <source>
        <dbReference type="Proteomes" id="UP000075243"/>
    </source>
</evidence>
<reference evidence="3 4" key="1">
    <citation type="journal article" date="2012" name="Nat. Biotechnol.">
        <title>Draft genome sequence of pigeonpea (Cajanus cajan), an orphan legume crop of resource-poor farmers.</title>
        <authorList>
            <person name="Varshney R.K."/>
            <person name="Chen W."/>
            <person name="Li Y."/>
            <person name="Bharti A.K."/>
            <person name="Saxena R.K."/>
            <person name="Schlueter J.A."/>
            <person name="Donoghue M.T."/>
            <person name="Azam S."/>
            <person name="Fan G."/>
            <person name="Whaley A.M."/>
            <person name="Farmer A.D."/>
            <person name="Sheridan J."/>
            <person name="Iwata A."/>
            <person name="Tuteja R."/>
            <person name="Penmetsa R.V."/>
            <person name="Wu W."/>
            <person name="Upadhyaya H.D."/>
            <person name="Yang S.P."/>
            <person name="Shah T."/>
            <person name="Saxena K.B."/>
            <person name="Michael T."/>
            <person name="McCombie W.R."/>
            <person name="Yang B."/>
            <person name="Zhang G."/>
            <person name="Yang H."/>
            <person name="Wang J."/>
            <person name="Spillane C."/>
            <person name="Cook D.R."/>
            <person name="May G.D."/>
            <person name="Xu X."/>
            <person name="Jackson S.A."/>
        </authorList>
    </citation>
    <scope>NUCLEOTIDE SEQUENCE [LARGE SCALE GENOMIC DNA]</scope>
    <source>
        <strain evidence="4">cv. Asha</strain>
    </source>
</reference>
<proteinExistence type="predicted"/>
<protein>
    <recommendedName>
        <fullName evidence="5">Seed biotin-containing protein SBP65</fullName>
    </recommendedName>
</protein>
<gene>
    <name evidence="3" type="ORF">KK1_013083</name>
</gene>
<dbReference type="PANTHER" id="PTHR47372:SF33">
    <property type="entry name" value="LATE EMBRYOGENESIS ABUNDANT (LEA) PROTEIN-RELATED"/>
    <property type="match status" value="1"/>
</dbReference>
<feature type="region of interest" description="Disordered" evidence="1">
    <location>
        <begin position="276"/>
        <end position="297"/>
    </location>
</feature>
<evidence type="ECO:0000256" key="2">
    <source>
        <dbReference type="SAM" id="SignalP"/>
    </source>
</evidence>
<feature type="signal peptide" evidence="2">
    <location>
        <begin position="1"/>
        <end position="19"/>
    </location>
</feature>
<dbReference type="Gramene" id="C.cajan_12692.t">
    <property type="protein sequence ID" value="C.cajan_12692.t"/>
    <property type="gene ID" value="C.cajan_12692"/>
</dbReference>
<evidence type="ECO:0000256" key="1">
    <source>
        <dbReference type="SAM" id="MobiDB-lite"/>
    </source>
</evidence>